<dbReference type="Gene3D" id="3.40.50.1820">
    <property type="entry name" value="alpha/beta hydrolase"/>
    <property type="match status" value="1"/>
</dbReference>
<dbReference type="InterPro" id="IPR029058">
    <property type="entry name" value="AB_hydrolase_fold"/>
</dbReference>
<dbReference type="RefSeq" id="WP_386102486.1">
    <property type="nucleotide sequence ID" value="NZ_JBHUOZ010000003.1"/>
</dbReference>
<reference evidence="3" key="1">
    <citation type="journal article" date="2019" name="Int. J. Syst. Evol. Microbiol.">
        <title>The Global Catalogue of Microorganisms (GCM) 10K type strain sequencing project: providing services to taxonomists for standard genome sequencing and annotation.</title>
        <authorList>
            <consortium name="The Broad Institute Genomics Platform"/>
            <consortium name="The Broad Institute Genome Sequencing Center for Infectious Disease"/>
            <person name="Wu L."/>
            <person name="Ma J."/>
        </authorList>
    </citation>
    <scope>NUCLEOTIDE SEQUENCE [LARGE SCALE GENOMIC DNA]</scope>
    <source>
        <strain evidence="3">KCTC 23299</strain>
    </source>
</reference>
<dbReference type="PANTHER" id="PTHR43194">
    <property type="entry name" value="HYDROLASE ALPHA/BETA FOLD FAMILY"/>
    <property type="match status" value="1"/>
</dbReference>
<organism evidence="2 3">
    <name type="scientific">Terrimonas rubra</name>
    <dbReference type="NCBI Taxonomy" id="1035890"/>
    <lineage>
        <taxon>Bacteria</taxon>
        <taxon>Pseudomonadati</taxon>
        <taxon>Bacteroidota</taxon>
        <taxon>Chitinophagia</taxon>
        <taxon>Chitinophagales</taxon>
        <taxon>Chitinophagaceae</taxon>
        <taxon>Terrimonas</taxon>
    </lineage>
</organism>
<protein>
    <submittedName>
        <fullName evidence="2">Alpha/beta hydrolase</fullName>
    </submittedName>
</protein>
<comment type="caution">
    <text evidence="2">The sequence shown here is derived from an EMBL/GenBank/DDBJ whole genome shotgun (WGS) entry which is preliminary data.</text>
</comment>
<sequence length="261" mass="29407">MQTIQSKTIVFVTGAFVTNLGWRNWQNYFESKGYTTYAPAWPHKEGTAAEVRNRKPNDTALARVTIKDVVTTYENLIKTLPEKPIIIGHSFGGLVTQILLNRGLAAAAVVVHSVPPFGVIPYEFSFLKAGWRSLGLFTSLNKTYLMSFKTWQYAFVNGMSLEAQQAAYHENTIPESKRAARGGLTLAAKVDFKKPHAPLLFLAGGQDNIIPASLNKRNFKRYSDKNSITQFKQFDNHNHFVVGLPDWQDTTTYIYNWIQGL</sequence>
<dbReference type="SUPFAM" id="SSF53474">
    <property type="entry name" value="alpha/beta-Hydrolases"/>
    <property type="match status" value="1"/>
</dbReference>
<accession>A0ABW6A8N9</accession>
<keyword evidence="3" id="KW-1185">Reference proteome</keyword>
<dbReference type="Pfam" id="PF12697">
    <property type="entry name" value="Abhydrolase_6"/>
    <property type="match status" value="1"/>
</dbReference>
<dbReference type="Proteomes" id="UP001597511">
    <property type="component" value="Unassembled WGS sequence"/>
</dbReference>
<gene>
    <name evidence="2" type="ORF">ACFS6H_18355</name>
</gene>
<evidence type="ECO:0000259" key="1">
    <source>
        <dbReference type="Pfam" id="PF12697"/>
    </source>
</evidence>
<dbReference type="PANTHER" id="PTHR43194:SF5">
    <property type="entry name" value="PIMELOYL-[ACYL-CARRIER PROTEIN] METHYL ESTER ESTERASE"/>
    <property type="match status" value="1"/>
</dbReference>
<feature type="domain" description="AB hydrolase-1" evidence="1">
    <location>
        <begin position="9"/>
        <end position="242"/>
    </location>
</feature>
<proteinExistence type="predicted"/>
<keyword evidence="2" id="KW-0378">Hydrolase</keyword>
<dbReference type="InterPro" id="IPR050228">
    <property type="entry name" value="Carboxylesterase_BioH"/>
</dbReference>
<name>A0ABW6A8N9_9BACT</name>
<evidence type="ECO:0000313" key="2">
    <source>
        <dbReference type="EMBL" id="MFD2921688.1"/>
    </source>
</evidence>
<evidence type="ECO:0000313" key="3">
    <source>
        <dbReference type="Proteomes" id="UP001597511"/>
    </source>
</evidence>
<dbReference type="GO" id="GO:0016787">
    <property type="term" value="F:hydrolase activity"/>
    <property type="evidence" value="ECO:0007669"/>
    <property type="project" value="UniProtKB-KW"/>
</dbReference>
<dbReference type="EMBL" id="JBHUOZ010000003">
    <property type="protein sequence ID" value="MFD2921688.1"/>
    <property type="molecule type" value="Genomic_DNA"/>
</dbReference>
<dbReference type="InterPro" id="IPR000073">
    <property type="entry name" value="AB_hydrolase_1"/>
</dbReference>